<dbReference type="Gene3D" id="2.10.260.10">
    <property type="match status" value="1"/>
</dbReference>
<dbReference type="InterPro" id="IPR037914">
    <property type="entry name" value="SpoVT-AbrB_sf"/>
</dbReference>
<dbReference type="Proteomes" id="UP000010367">
    <property type="component" value="Chromosome"/>
</dbReference>
<evidence type="ECO:0000259" key="1">
    <source>
        <dbReference type="SMART" id="SM00966"/>
    </source>
</evidence>
<dbReference type="AlphaFoldDB" id="K9TLG8"/>
<organism evidence="2 3">
    <name type="scientific">Oscillatoria acuminata PCC 6304</name>
    <dbReference type="NCBI Taxonomy" id="56110"/>
    <lineage>
        <taxon>Bacteria</taxon>
        <taxon>Bacillati</taxon>
        <taxon>Cyanobacteriota</taxon>
        <taxon>Cyanophyceae</taxon>
        <taxon>Oscillatoriophycideae</taxon>
        <taxon>Oscillatoriales</taxon>
        <taxon>Oscillatoriaceae</taxon>
        <taxon>Oscillatoria</taxon>
    </lineage>
</organism>
<proteinExistence type="predicted"/>
<dbReference type="HOGENOM" id="CLU_158484_8_0_3"/>
<name>K9TLG8_9CYAN</name>
<accession>K9TLG8</accession>
<gene>
    <name evidence="2" type="ORF">Oscil6304_3808</name>
</gene>
<dbReference type="Pfam" id="PF04014">
    <property type="entry name" value="MazE_antitoxin"/>
    <property type="match status" value="1"/>
</dbReference>
<dbReference type="InParanoid" id="K9TLG8"/>
<dbReference type="SMART" id="SM00966">
    <property type="entry name" value="SpoVT_AbrB"/>
    <property type="match status" value="1"/>
</dbReference>
<dbReference type="KEGG" id="oac:Oscil6304_3808"/>
<evidence type="ECO:0000313" key="2">
    <source>
        <dbReference type="EMBL" id="AFY83365.1"/>
    </source>
</evidence>
<dbReference type="GO" id="GO:0003677">
    <property type="term" value="F:DNA binding"/>
    <property type="evidence" value="ECO:0007669"/>
    <property type="project" value="InterPro"/>
</dbReference>
<dbReference type="OrthoDB" id="9811597at2"/>
<dbReference type="PATRIC" id="fig|56110.3.peg.4586"/>
<reference evidence="2 3" key="1">
    <citation type="submission" date="2012-06" db="EMBL/GenBank/DDBJ databases">
        <title>Finished chromosome of genome of Oscillatoria acuminata PCC 6304.</title>
        <authorList>
            <consortium name="US DOE Joint Genome Institute"/>
            <person name="Gugger M."/>
            <person name="Coursin T."/>
            <person name="Rippka R."/>
            <person name="Tandeau De Marsac N."/>
            <person name="Huntemann M."/>
            <person name="Wei C.-L."/>
            <person name="Han J."/>
            <person name="Detter J.C."/>
            <person name="Han C."/>
            <person name="Tapia R."/>
            <person name="Davenport K."/>
            <person name="Daligault H."/>
            <person name="Erkkila T."/>
            <person name="Gu W."/>
            <person name="Munk A.C.C."/>
            <person name="Teshima H."/>
            <person name="Xu Y."/>
            <person name="Chain P."/>
            <person name="Chen A."/>
            <person name="Krypides N."/>
            <person name="Mavromatis K."/>
            <person name="Markowitz V."/>
            <person name="Szeto E."/>
            <person name="Ivanova N."/>
            <person name="Mikhailova N."/>
            <person name="Ovchinnikova G."/>
            <person name="Pagani I."/>
            <person name="Pati A."/>
            <person name="Goodwin L."/>
            <person name="Peters L."/>
            <person name="Pitluck S."/>
            <person name="Woyke T."/>
            <person name="Kerfeld C."/>
        </authorList>
    </citation>
    <scope>NUCLEOTIDE SEQUENCE [LARGE SCALE GENOMIC DNA]</scope>
    <source>
        <strain evidence="2 3">PCC 6304</strain>
    </source>
</reference>
<dbReference type="RefSeq" id="WP_015149991.1">
    <property type="nucleotide sequence ID" value="NC_019693.1"/>
</dbReference>
<dbReference type="SUPFAM" id="SSF89447">
    <property type="entry name" value="AbrB/MazE/MraZ-like"/>
    <property type="match status" value="1"/>
</dbReference>
<evidence type="ECO:0000313" key="3">
    <source>
        <dbReference type="Proteomes" id="UP000010367"/>
    </source>
</evidence>
<feature type="domain" description="SpoVT-AbrB" evidence="1">
    <location>
        <begin position="4"/>
        <end position="49"/>
    </location>
</feature>
<dbReference type="InterPro" id="IPR007159">
    <property type="entry name" value="SpoVT-AbrB_dom"/>
</dbReference>
<sequence>MEITKVSEQGQVSIPQSMRKAYGWEAGQELILIDTGEGVLIKPKKPFPRTTLSEVAGCLKYQGTPKTIEEMNSAISQGIKEQWHGGS</sequence>
<dbReference type="EMBL" id="CP003607">
    <property type="protein sequence ID" value="AFY83365.1"/>
    <property type="molecule type" value="Genomic_DNA"/>
</dbReference>
<protein>
    <submittedName>
        <fullName evidence="2">Transcriptional regulator, AbrB family</fullName>
    </submittedName>
</protein>
<keyword evidence="3" id="KW-1185">Reference proteome</keyword>
<dbReference type="eggNOG" id="COG2002">
    <property type="taxonomic scope" value="Bacteria"/>
</dbReference>
<dbReference type="STRING" id="56110.Oscil6304_3808"/>
<dbReference type="NCBIfam" id="TIGR01439">
    <property type="entry name" value="lp_hng_hel_AbrB"/>
    <property type="match status" value="1"/>
</dbReference>